<organism evidence="1 2">
    <name type="scientific">Trichodelitschia bisporula</name>
    <dbReference type="NCBI Taxonomy" id="703511"/>
    <lineage>
        <taxon>Eukaryota</taxon>
        <taxon>Fungi</taxon>
        <taxon>Dikarya</taxon>
        <taxon>Ascomycota</taxon>
        <taxon>Pezizomycotina</taxon>
        <taxon>Dothideomycetes</taxon>
        <taxon>Dothideomycetes incertae sedis</taxon>
        <taxon>Phaeotrichales</taxon>
        <taxon>Phaeotrichaceae</taxon>
        <taxon>Trichodelitschia</taxon>
    </lineage>
</organism>
<accession>A0A6G1I0S7</accession>
<name>A0A6G1I0S7_9PEZI</name>
<dbReference type="AlphaFoldDB" id="A0A6G1I0S7"/>
<dbReference type="EMBL" id="ML996692">
    <property type="protein sequence ID" value="KAF2401794.1"/>
    <property type="molecule type" value="Genomic_DNA"/>
</dbReference>
<evidence type="ECO:0000313" key="2">
    <source>
        <dbReference type="Proteomes" id="UP000799640"/>
    </source>
</evidence>
<sequence length="85" mass="9526">MRSESIRPSVILPRGWESHFQAKQSKSLHASPYHILPAATALALIACGQWSNLVRPEKHRKLRGAGTAPTSHLLEQEYRLNAKMV</sequence>
<gene>
    <name evidence="1" type="ORF">EJ06DRAFT_361138</name>
</gene>
<dbReference type="Proteomes" id="UP000799640">
    <property type="component" value="Unassembled WGS sequence"/>
</dbReference>
<proteinExistence type="predicted"/>
<keyword evidence="2" id="KW-1185">Reference proteome</keyword>
<protein>
    <submittedName>
        <fullName evidence="1">Uncharacterized protein</fullName>
    </submittedName>
</protein>
<evidence type="ECO:0000313" key="1">
    <source>
        <dbReference type="EMBL" id="KAF2401794.1"/>
    </source>
</evidence>
<reference evidence="1" key="1">
    <citation type="journal article" date="2020" name="Stud. Mycol.">
        <title>101 Dothideomycetes genomes: a test case for predicting lifestyles and emergence of pathogens.</title>
        <authorList>
            <person name="Haridas S."/>
            <person name="Albert R."/>
            <person name="Binder M."/>
            <person name="Bloem J."/>
            <person name="Labutti K."/>
            <person name="Salamov A."/>
            <person name="Andreopoulos B."/>
            <person name="Baker S."/>
            <person name="Barry K."/>
            <person name="Bills G."/>
            <person name="Bluhm B."/>
            <person name="Cannon C."/>
            <person name="Castanera R."/>
            <person name="Culley D."/>
            <person name="Daum C."/>
            <person name="Ezra D."/>
            <person name="Gonzalez J."/>
            <person name="Henrissat B."/>
            <person name="Kuo A."/>
            <person name="Liang C."/>
            <person name="Lipzen A."/>
            <person name="Lutzoni F."/>
            <person name="Magnuson J."/>
            <person name="Mondo S."/>
            <person name="Nolan M."/>
            <person name="Ohm R."/>
            <person name="Pangilinan J."/>
            <person name="Park H.-J."/>
            <person name="Ramirez L."/>
            <person name="Alfaro M."/>
            <person name="Sun H."/>
            <person name="Tritt A."/>
            <person name="Yoshinaga Y."/>
            <person name="Zwiers L.-H."/>
            <person name="Turgeon B."/>
            <person name="Goodwin S."/>
            <person name="Spatafora J."/>
            <person name="Crous P."/>
            <person name="Grigoriev I."/>
        </authorList>
    </citation>
    <scope>NUCLEOTIDE SEQUENCE</scope>
    <source>
        <strain evidence="1">CBS 262.69</strain>
    </source>
</reference>